<evidence type="ECO:0000313" key="2">
    <source>
        <dbReference type="Proteomes" id="UP000011668"/>
    </source>
</evidence>
<dbReference type="Proteomes" id="UP000011668">
    <property type="component" value="Unassembled WGS sequence"/>
</dbReference>
<reference evidence="1 2" key="1">
    <citation type="journal article" date="2013" name="Nat. Commun.">
        <title>The evolution and pathogenic mechanisms of the rice sheath blight pathogen.</title>
        <authorList>
            <person name="Zheng A."/>
            <person name="Lin R."/>
            <person name="Xu L."/>
            <person name="Qin P."/>
            <person name="Tang C."/>
            <person name="Ai P."/>
            <person name="Zhang D."/>
            <person name="Liu Y."/>
            <person name="Sun Z."/>
            <person name="Feng H."/>
            <person name="Wang Y."/>
            <person name="Chen Y."/>
            <person name="Liang X."/>
            <person name="Fu R."/>
            <person name="Li Q."/>
            <person name="Zhang J."/>
            <person name="Yu X."/>
            <person name="Xie Z."/>
            <person name="Ding L."/>
            <person name="Guan P."/>
            <person name="Tang J."/>
            <person name="Liang Y."/>
            <person name="Wang S."/>
            <person name="Deng Q."/>
            <person name="Li S."/>
            <person name="Zhu J."/>
            <person name="Wang L."/>
            <person name="Liu H."/>
            <person name="Li P."/>
        </authorList>
    </citation>
    <scope>NUCLEOTIDE SEQUENCE [LARGE SCALE GENOMIC DNA]</scope>
    <source>
        <strain evidence="2">AG-1 IA</strain>
    </source>
</reference>
<sequence length="56" mass="5942">MKMVVRAESTSIGSEPASIGGGNRYRLEIIRGSVFAVQWQSGRIGCQGEGQGPTCK</sequence>
<comment type="caution">
    <text evidence="1">The sequence shown here is derived from an EMBL/GenBank/DDBJ whole genome shotgun (WGS) entry which is preliminary data.</text>
</comment>
<name>L8X6L9_THACA</name>
<dbReference type="EMBL" id="AFRT01000277">
    <property type="protein sequence ID" value="ELU44747.1"/>
    <property type="molecule type" value="Genomic_DNA"/>
</dbReference>
<evidence type="ECO:0000313" key="1">
    <source>
        <dbReference type="EMBL" id="ELU44747.1"/>
    </source>
</evidence>
<gene>
    <name evidence="1" type="ORF">AG1IA_01228</name>
</gene>
<dbReference type="HOGENOM" id="CLU_3015814_0_0_1"/>
<dbReference type="AlphaFoldDB" id="L8X6L9"/>
<proteinExistence type="predicted"/>
<keyword evidence="2" id="KW-1185">Reference proteome</keyword>
<protein>
    <submittedName>
        <fullName evidence="1">Uncharacterized protein</fullName>
    </submittedName>
</protein>
<accession>L8X6L9</accession>
<organism evidence="1 2">
    <name type="scientific">Thanatephorus cucumeris (strain AG1-IA)</name>
    <name type="common">Rice sheath blight fungus</name>
    <name type="synonym">Rhizoctonia solani</name>
    <dbReference type="NCBI Taxonomy" id="983506"/>
    <lineage>
        <taxon>Eukaryota</taxon>
        <taxon>Fungi</taxon>
        <taxon>Dikarya</taxon>
        <taxon>Basidiomycota</taxon>
        <taxon>Agaricomycotina</taxon>
        <taxon>Agaricomycetes</taxon>
        <taxon>Cantharellales</taxon>
        <taxon>Ceratobasidiaceae</taxon>
        <taxon>Rhizoctonia</taxon>
        <taxon>Rhizoctonia solani AG-1</taxon>
    </lineage>
</organism>